<reference evidence="7 8" key="1">
    <citation type="journal article" date="2012" name="J. Bacteriol.">
        <title>Draft Genome Sequence of the Soil Bacterium Burkholderia terrae Strain BS001, Which Interacts with Fungal Surface Structures.</title>
        <authorList>
            <person name="Nazir R."/>
            <person name="Hansen M.A."/>
            <person name="Sorensen S."/>
            <person name="van Elsas J.D."/>
        </authorList>
    </citation>
    <scope>NUCLEOTIDE SEQUENCE [LARGE SCALE GENOMIC DNA]</scope>
    <source>
        <strain evidence="7 8">BS001</strain>
    </source>
</reference>
<comment type="similarity">
    <text evidence="1">In the C-terminal section; belongs to the class-I pyridoxal-phosphate-dependent aminotransferase family.</text>
</comment>
<dbReference type="InterPro" id="IPR004839">
    <property type="entry name" value="Aminotransferase_I/II_large"/>
</dbReference>
<dbReference type="SMART" id="SM00345">
    <property type="entry name" value="HTH_GNTR"/>
    <property type="match status" value="1"/>
</dbReference>
<dbReference type="InterPro" id="IPR036388">
    <property type="entry name" value="WH-like_DNA-bd_sf"/>
</dbReference>
<dbReference type="CDD" id="cd07377">
    <property type="entry name" value="WHTH_GntR"/>
    <property type="match status" value="1"/>
</dbReference>
<dbReference type="PROSITE" id="PS50949">
    <property type="entry name" value="HTH_GNTR"/>
    <property type="match status" value="1"/>
</dbReference>
<evidence type="ECO:0000313" key="8">
    <source>
        <dbReference type="Proteomes" id="UP000004980"/>
    </source>
</evidence>
<keyword evidence="3" id="KW-0805">Transcription regulation</keyword>
<gene>
    <name evidence="7" type="ORF">WQE_05047</name>
</gene>
<comment type="caution">
    <text evidence="7">The sequence shown here is derived from an EMBL/GenBank/DDBJ whole genome shotgun (WGS) entry which is preliminary data.</text>
</comment>
<dbReference type="InterPro" id="IPR015422">
    <property type="entry name" value="PyrdxlP-dep_Trfase_small"/>
</dbReference>
<organism evidence="7 8">
    <name type="scientific">Paraburkholderia hospita</name>
    <dbReference type="NCBI Taxonomy" id="169430"/>
    <lineage>
        <taxon>Bacteria</taxon>
        <taxon>Pseudomonadati</taxon>
        <taxon>Pseudomonadota</taxon>
        <taxon>Betaproteobacteria</taxon>
        <taxon>Burkholderiales</taxon>
        <taxon>Burkholderiaceae</taxon>
        <taxon>Paraburkholderia</taxon>
    </lineage>
</organism>
<proteinExistence type="inferred from homology"/>
<dbReference type="Gene3D" id="3.90.1150.10">
    <property type="entry name" value="Aspartate Aminotransferase, domain 1"/>
    <property type="match status" value="1"/>
</dbReference>
<dbReference type="Gene3D" id="3.40.640.10">
    <property type="entry name" value="Type I PLP-dependent aspartate aminotransferase-like (Major domain)"/>
    <property type="match status" value="1"/>
</dbReference>
<accession>A0ABN0FTQ5</accession>
<dbReference type="Pfam" id="PF00155">
    <property type="entry name" value="Aminotran_1_2"/>
    <property type="match status" value="1"/>
</dbReference>
<evidence type="ECO:0000313" key="7">
    <source>
        <dbReference type="EMBL" id="EIN02174.1"/>
    </source>
</evidence>
<dbReference type="Proteomes" id="UP000004980">
    <property type="component" value="Unassembled WGS sequence"/>
</dbReference>
<dbReference type="EMBL" id="AKAU01000040">
    <property type="protein sequence ID" value="EIN02174.1"/>
    <property type="molecule type" value="Genomic_DNA"/>
</dbReference>
<dbReference type="RefSeq" id="WP_007578403.1">
    <property type="nucleotide sequence ID" value="NZ_AKAU01000040.1"/>
</dbReference>
<evidence type="ECO:0000256" key="2">
    <source>
        <dbReference type="ARBA" id="ARBA00022898"/>
    </source>
</evidence>
<dbReference type="InterPro" id="IPR051446">
    <property type="entry name" value="HTH_trans_reg/aminotransferase"/>
</dbReference>
<keyword evidence="2" id="KW-0663">Pyridoxal phosphate</keyword>
<keyword evidence="5" id="KW-0804">Transcription</keyword>
<dbReference type="InterPro" id="IPR036390">
    <property type="entry name" value="WH_DNA-bd_sf"/>
</dbReference>
<name>A0ABN0FTQ5_9BURK</name>
<keyword evidence="8" id="KW-1185">Reference proteome</keyword>
<dbReference type="PANTHER" id="PTHR46577">
    <property type="entry name" value="HTH-TYPE TRANSCRIPTIONAL REGULATORY PROTEIN GABR"/>
    <property type="match status" value="1"/>
</dbReference>
<evidence type="ECO:0000256" key="1">
    <source>
        <dbReference type="ARBA" id="ARBA00005384"/>
    </source>
</evidence>
<protein>
    <submittedName>
        <fullName evidence="7">GntR family transcriptional regulator</fullName>
    </submittedName>
</protein>
<dbReference type="InterPro" id="IPR015421">
    <property type="entry name" value="PyrdxlP-dep_Trfase_major"/>
</dbReference>
<feature type="domain" description="HTH gntR-type" evidence="6">
    <location>
        <begin position="26"/>
        <end position="94"/>
    </location>
</feature>
<keyword evidence="4" id="KW-0238">DNA-binding</keyword>
<dbReference type="SUPFAM" id="SSF53383">
    <property type="entry name" value="PLP-dependent transferases"/>
    <property type="match status" value="1"/>
</dbReference>
<evidence type="ECO:0000259" key="6">
    <source>
        <dbReference type="PROSITE" id="PS50949"/>
    </source>
</evidence>
<dbReference type="InterPro" id="IPR015424">
    <property type="entry name" value="PyrdxlP-dep_Trfase"/>
</dbReference>
<dbReference type="Pfam" id="PF00392">
    <property type="entry name" value="GntR"/>
    <property type="match status" value="1"/>
</dbReference>
<dbReference type="InterPro" id="IPR000524">
    <property type="entry name" value="Tscrpt_reg_HTH_GntR"/>
</dbReference>
<dbReference type="CDD" id="cd00609">
    <property type="entry name" value="AAT_like"/>
    <property type="match status" value="1"/>
</dbReference>
<evidence type="ECO:0000256" key="4">
    <source>
        <dbReference type="ARBA" id="ARBA00023125"/>
    </source>
</evidence>
<dbReference type="Gene3D" id="1.10.10.10">
    <property type="entry name" value="Winged helix-like DNA-binding domain superfamily/Winged helix DNA-binding domain"/>
    <property type="match status" value="1"/>
</dbReference>
<dbReference type="PANTHER" id="PTHR46577:SF1">
    <property type="entry name" value="HTH-TYPE TRANSCRIPTIONAL REGULATORY PROTEIN GABR"/>
    <property type="match status" value="1"/>
</dbReference>
<evidence type="ECO:0000256" key="3">
    <source>
        <dbReference type="ARBA" id="ARBA00023015"/>
    </source>
</evidence>
<dbReference type="SUPFAM" id="SSF46785">
    <property type="entry name" value="Winged helix' DNA-binding domain"/>
    <property type="match status" value="1"/>
</dbReference>
<evidence type="ECO:0000256" key="5">
    <source>
        <dbReference type="ARBA" id="ARBA00023163"/>
    </source>
</evidence>
<sequence length="470" mass="50705">MTDLAADIESHDERTNWAQPLVRGAGPRYVQIADRLGEAISNGQLSAGDRLPSQRQLASLLGVDLTTITRAYSEARTRGLIVSFGGRGAFVASASPGKGAHRVDLSMNVPPQPTDGNLAEQVQSGIAELLARQGVSALSAYDGVVAAEAAIQAGRAWLKPALDGLDTEGLVLCAGAQAAIFGVLLSCTKRGDTVLCEPLTYPGFLVAARQLGLRITMVESDEDGILPDALERCHSETGARVLYLNPTLNNPTTRVMSAERRQKIAASLRRLEMTLIEDDPYRNLIKDAPPPLATFTQGERTYYVASLSKCLWPSLRTAFILPPAKSDSSRMLESLRAATMVCSPLLAGLAEQWIRSGIARQLVQEIQREVRARQTLARAILAQPYFAQPTGLHIWIPLPSYWNQHHFTYTLAEQGILVASADAFSPTPVQEPAIRVSIGGASSQSELSTALGRIEALRREDPRRGPSGIV</sequence>